<accession>A0A412MDI2</accession>
<evidence type="ECO:0008006" key="9">
    <source>
        <dbReference type="Google" id="ProtNLM"/>
    </source>
</evidence>
<name>A0A412MDI2_9FIRM</name>
<feature type="transmembrane region" description="Helical" evidence="6">
    <location>
        <begin position="39"/>
        <end position="58"/>
    </location>
</feature>
<dbReference type="PANTHER" id="PTHR30250:SF11">
    <property type="entry name" value="O-ANTIGEN TRANSPORTER-RELATED"/>
    <property type="match status" value="1"/>
</dbReference>
<evidence type="ECO:0000256" key="6">
    <source>
        <dbReference type="SAM" id="Phobius"/>
    </source>
</evidence>
<keyword evidence="5 6" id="KW-0472">Membrane</keyword>
<feature type="transmembrane region" description="Helical" evidence="6">
    <location>
        <begin position="163"/>
        <end position="183"/>
    </location>
</feature>
<dbReference type="AlphaFoldDB" id="A0A412MDI2"/>
<feature type="transmembrane region" description="Helical" evidence="6">
    <location>
        <begin position="284"/>
        <end position="310"/>
    </location>
</feature>
<keyword evidence="4 6" id="KW-1133">Transmembrane helix</keyword>
<evidence type="ECO:0000256" key="5">
    <source>
        <dbReference type="ARBA" id="ARBA00023136"/>
    </source>
</evidence>
<evidence type="ECO:0000256" key="3">
    <source>
        <dbReference type="ARBA" id="ARBA00022692"/>
    </source>
</evidence>
<feature type="transmembrane region" description="Helical" evidence="6">
    <location>
        <begin position="376"/>
        <end position="396"/>
    </location>
</feature>
<dbReference type="Proteomes" id="UP000283630">
    <property type="component" value="Unassembled WGS sequence"/>
</dbReference>
<comment type="caution">
    <text evidence="7">The sequence shown here is derived from an EMBL/GenBank/DDBJ whole genome shotgun (WGS) entry which is preliminary data.</text>
</comment>
<feature type="transmembrane region" description="Helical" evidence="6">
    <location>
        <begin position="203"/>
        <end position="227"/>
    </location>
</feature>
<proteinExistence type="predicted"/>
<evidence type="ECO:0000313" key="8">
    <source>
        <dbReference type="Proteomes" id="UP000283630"/>
    </source>
</evidence>
<keyword evidence="2" id="KW-1003">Cell membrane</keyword>
<feature type="transmembrane region" description="Helical" evidence="6">
    <location>
        <begin position="239"/>
        <end position="263"/>
    </location>
</feature>
<feature type="transmembrane region" description="Helical" evidence="6">
    <location>
        <begin position="78"/>
        <end position="101"/>
    </location>
</feature>
<protein>
    <recommendedName>
        <fullName evidence="9">Polysaccharide biosynthesis protein</fullName>
    </recommendedName>
</protein>
<dbReference type="EMBL" id="QRWH01000005">
    <property type="protein sequence ID" value="RGT09443.1"/>
    <property type="molecule type" value="Genomic_DNA"/>
</dbReference>
<dbReference type="RefSeq" id="WP_118145153.1">
    <property type="nucleotide sequence ID" value="NZ_QRWH01000005.1"/>
</dbReference>
<evidence type="ECO:0000256" key="2">
    <source>
        <dbReference type="ARBA" id="ARBA00022475"/>
    </source>
</evidence>
<dbReference type="PANTHER" id="PTHR30250">
    <property type="entry name" value="PST FAMILY PREDICTED COLANIC ACID TRANSPORTER"/>
    <property type="match status" value="1"/>
</dbReference>
<comment type="subcellular location">
    <subcellularLocation>
        <location evidence="1">Cell membrane</location>
        <topology evidence="1">Multi-pass membrane protein</topology>
    </subcellularLocation>
</comment>
<reference evidence="7 8" key="1">
    <citation type="submission" date="2018-08" db="EMBL/GenBank/DDBJ databases">
        <title>A genome reference for cultivated species of the human gut microbiota.</title>
        <authorList>
            <person name="Zou Y."/>
            <person name="Xue W."/>
            <person name="Luo G."/>
        </authorList>
    </citation>
    <scope>NUCLEOTIDE SEQUENCE [LARGE SCALE GENOMIC DNA]</scope>
    <source>
        <strain evidence="7 8">AF19-4AC</strain>
    </source>
</reference>
<gene>
    <name evidence="7" type="ORF">DWX53_07075</name>
</gene>
<evidence type="ECO:0000313" key="7">
    <source>
        <dbReference type="EMBL" id="RGT09443.1"/>
    </source>
</evidence>
<feature type="transmembrane region" description="Helical" evidence="6">
    <location>
        <begin position="12"/>
        <end position="33"/>
    </location>
</feature>
<dbReference type="InterPro" id="IPR050833">
    <property type="entry name" value="Poly_Biosynth_Transport"/>
</dbReference>
<sequence>MNDKLKKNTIWNTIGITFNSFNSLFFLIIINRINGVNTAGIFSFSFSIACLLYIVGIYSGRIYQVSDTKKELTDMEYLVHKIITCLLMVGLSISFIIIRNYSIEKNIVIIILTLYKCLEAFDDTLYGYLQKNDELHIVGKSLFFKSIVGVIFFAIVDIITHDLVISCIALTFNSLLFVIFYDIRKAVRYIEKNKIRWNRVLKLFKIGFSVFAFSFLAVYIVNIQKYIIDILLDDAAQTVFGIIVMPGTIMSLCGQYITAPLLTEIVKCYKQHQCVELKKISRKIVGILLILGILVEVAAWLLGIPVLNIVYAIDLNQYKMDLIFIIMGALFYAVAGIYSTILITMRKNNMQLVIYIADSIVGVIISYYMISMWKLHGATVGYVLTMTFHVILYKIYYMNEYKKWTQEIR</sequence>
<evidence type="ECO:0000256" key="4">
    <source>
        <dbReference type="ARBA" id="ARBA00022989"/>
    </source>
</evidence>
<feature type="transmembrane region" description="Helical" evidence="6">
    <location>
        <begin position="322"/>
        <end position="345"/>
    </location>
</feature>
<organism evidence="7 8">
    <name type="scientific">Dorea formicigenerans</name>
    <dbReference type="NCBI Taxonomy" id="39486"/>
    <lineage>
        <taxon>Bacteria</taxon>
        <taxon>Bacillati</taxon>
        <taxon>Bacillota</taxon>
        <taxon>Clostridia</taxon>
        <taxon>Lachnospirales</taxon>
        <taxon>Lachnospiraceae</taxon>
        <taxon>Dorea</taxon>
    </lineage>
</organism>
<dbReference type="GO" id="GO:0005886">
    <property type="term" value="C:plasma membrane"/>
    <property type="evidence" value="ECO:0007669"/>
    <property type="project" value="UniProtKB-SubCell"/>
</dbReference>
<feature type="transmembrane region" description="Helical" evidence="6">
    <location>
        <begin position="352"/>
        <end position="370"/>
    </location>
</feature>
<keyword evidence="3 6" id="KW-0812">Transmembrane</keyword>
<evidence type="ECO:0000256" key="1">
    <source>
        <dbReference type="ARBA" id="ARBA00004651"/>
    </source>
</evidence>